<dbReference type="InterPro" id="IPR032675">
    <property type="entry name" value="LRR_dom_sf"/>
</dbReference>
<dbReference type="OrthoDB" id="550575at2759"/>
<name>Q4RPW4_TETNG</name>
<dbReference type="AlphaFoldDB" id="Q4RPW4"/>
<organism evidence="2">
    <name type="scientific">Tetraodon nigroviridis</name>
    <name type="common">Spotted green pufferfish</name>
    <name type="synonym">Chelonodon nigroviridis</name>
    <dbReference type="NCBI Taxonomy" id="99883"/>
    <lineage>
        <taxon>Eukaryota</taxon>
        <taxon>Metazoa</taxon>
        <taxon>Chordata</taxon>
        <taxon>Craniata</taxon>
        <taxon>Vertebrata</taxon>
        <taxon>Euteleostomi</taxon>
        <taxon>Actinopterygii</taxon>
        <taxon>Neopterygii</taxon>
        <taxon>Teleostei</taxon>
        <taxon>Neoteleostei</taxon>
        <taxon>Acanthomorphata</taxon>
        <taxon>Eupercaria</taxon>
        <taxon>Tetraodontiformes</taxon>
        <taxon>Tetradontoidea</taxon>
        <taxon>Tetraodontidae</taxon>
        <taxon>Tetraodon</taxon>
    </lineage>
</organism>
<dbReference type="GO" id="GO:0005737">
    <property type="term" value="C:cytoplasm"/>
    <property type="evidence" value="ECO:0007669"/>
    <property type="project" value="TreeGrafter"/>
</dbReference>
<dbReference type="PANTHER" id="PTHR13382">
    <property type="entry name" value="MITOCHONDRIAL ATP SYNTHASE COUPLING FACTOR B"/>
    <property type="match status" value="1"/>
</dbReference>
<gene>
    <name evidence="2" type="ORF">GSTENG00030909001</name>
</gene>
<accession>Q4RPW4</accession>
<reference evidence="2" key="2">
    <citation type="submission" date="2004-02" db="EMBL/GenBank/DDBJ databases">
        <authorList>
            <consortium name="Genoscope"/>
            <consortium name="Whitehead Institute Centre for Genome Research"/>
        </authorList>
    </citation>
    <scope>NUCLEOTIDE SEQUENCE</scope>
</reference>
<sequence length="340" mass="38048">MDRQEKRRETVGSLQVWKDKAQHPSSSGAKVAATGGEPGSWQVSGDEGRKEVKAVRGMPTSCLISSECALSSLLCLFVFLVVKSPDCIHRADIKIVSDIVDDVTDRSVRAVAENCPELQFVGFMGCPVTSQGVIHLTASCLPTLSVITRQPITNHETARATKYPLFFGACMKTPPRGETDQARDITNRETDEGCVRDEKRGGKGDKGETKAQRRFEERKLRNLNVLDLRHISELNNETVMEVVRKCRNLSSLNLCLNWSIDDRIVRSTLLWCVEIIAKEGRSLKELYLVSCKITDHGRTLINQLMNNYFLAVQPNRFSPDADLCSSNCNTCFVILKRDRL</sequence>
<dbReference type="PANTHER" id="PTHR13382:SF72">
    <property type="entry name" value="F-BOX AND LEUCINE-RICH REPEAT PROTEIN 17"/>
    <property type="match status" value="1"/>
</dbReference>
<evidence type="ECO:0000256" key="1">
    <source>
        <dbReference type="SAM" id="MobiDB-lite"/>
    </source>
</evidence>
<protein>
    <submittedName>
        <fullName evidence="2">(spotted green pufferfish) hypothetical protein</fullName>
    </submittedName>
</protein>
<evidence type="ECO:0000313" key="2">
    <source>
        <dbReference type="EMBL" id="CAG09568.1"/>
    </source>
</evidence>
<dbReference type="Gene3D" id="3.80.10.10">
    <property type="entry name" value="Ribonuclease Inhibitor"/>
    <property type="match status" value="2"/>
</dbReference>
<dbReference type="SUPFAM" id="SSF52047">
    <property type="entry name" value="RNI-like"/>
    <property type="match status" value="1"/>
</dbReference>
<dbReference type="EMBL" id="CAAE01015007">
    <property type="protein sequence ID" value="CAG09568.1"/>
    <property type="molecule type" value="Genomic_DNA"/>
</dbReference>
<dbReference type="InterPro" id="IPR050648">
    <property type="entry name" value="F-box_LRR-repeat"/>
</dbReference>
<feature type="compositionally biased region" description="Basic and acidic residues" evidence="1">
    <location>
        <begin position="1"/>
        <end position="10"/>
    </location>
</feature>
<feature type="region of interest" description="Disordered" evidence="1">
    <location>
        <begin position="1"/>
        <end position="48"/>
    </location>
</feature>
<proteinExistence type="predicted"/>
<comment type="caution">
    <text evidence="2">The sequence shown here is derived from an EMBL/GenBank/DDBJ whole genome shotgun (WGS) entry which is preliminary data.</text>
</comment>
<reference evidence="2" key="1">
    <citation type="journal article" date="2004" name="Nature">
        <title>Genome duplication in the teleost fish Tetraodon nigroviridis reveals the early vertebrate proto-karyotype.</title>
        <authorList>
            <person name="Jaillon O."/>
            <person name="Aury J.-M."/>
            <person name="Brunet F."/>
            <person name="Petit J.-L."/>
            <person name="Stange-Thomann N."/>
            <person name="Mauceli E."/>
            <person name="Bouneau L."/>
            <person name="Fischer C."/>
            <person name="Ozouf-Costaz C."/>
            <person name="Bernot A."/>
            <person name="Nicaud S."/>
            <person name="Jaffe D."/>
            <person name="Fisher S."/>
            <person name="Lutfalla G."/>
            <person name="Dossat C."/>
            <person name="Segurens B."/>
            <person name="Dasilva C."/>
            <person name="Salanoubat M."/>
            <person name="Levy M."/>
            <person name="Boudet N."/>
            <person name="Castellano S."/>
            <person name="Anthouard V."/>
            <person name="Jubin C."/>
            <person name="Castelli V."/>
            <person name="Katinka M."/>
            <person name="Vacherie B."/>
            <person name="Biemont C."/>
            <person name="Skalli Z."/>
            <person name="Cattolico L."/>
            <person name="Poulain J."/>
            <person name="De Berardinis V."/>
            <person name="Cruaud C."/>
            <person name="Duprat S."/>
            <person name="Brottier P."/>
            <person name="Coutanceau J.-P."/>
            <person name="Gouzy J."/>
            <person name="Parra G."/>
            <person name="Lardier G."/>
            <person name="Chapple C."/>
            <person name="McKernan K.J."/>
            <person name="McEwan P."/>
            <person name="Bosak S."/>
            <person name="Kellis M."/>
            <person name="Volff J.-N."/>
            <person name="Guigo R."/>
            <person name="Zody M.C."/>
            <person name="Mesirov J."/>
            <person name="Lindblad-Toh K."/>
            <person name="Birren B."/>
            <person name="Nusbaum C."/>
            <person name="Kahn D."/>
            <person name="Robinson-Rechavi M."/>
            <person name="Laudet V."/>
            <person name="Schachter V."/>
            <person name="Quetier F."/>
            <person name="Saurin W."/>
            <person name="Scarpelli C."/>
            <person name="Wincker P."/>
            <person name="Lander E.S."/>
            <person name="Weissenbach J."/>
            <person name="Roest Crollius H."/>
        </authorList>
    </citation>
    <scope>NUCLEOTIDE SEQUENCE [LARGE SCALE GENOMIC DNA]</scope>
</reference>
<dbReference type="KEGG" id="tng:GSTEN00030909G001"/>
<feature type="region of interest" description="Disordered" evidence="1">
    <location>
        <begin position="188"/>
        <end position="212"/>
    </location>
</feature>